<comment type="similarity">
    <text evidence="3 14">Belongs to the Nth/MutY family.</text>
</comment>
<keyword evidence="8 14" id="KW-0227">DNA damage</keyword>
<dbReference type="InterPro" id="IPR023170">
    <property type="entry name" value="HhH_base_excis_C"/>
</dbReference>
<dbReference type="EMBL" id="BJZO01000116">
    <property type="protein sequence ID" value="GEO82829.1"/>
    <property type="molecule type" value="Genomic_DNA"/>
</dbReference>
<evidence type="ECO:0000256" key="14">
    <source>
        <dbReference type="RuleBase" id="RU365096"/>
    </source>
</evidence>
<dbReference type="InterPro" id="IPR004035">
    <property type="entry name" value="Endouclease-III_FeS-bd_BS"/>
</dbReference>
<dbReference type="InterPro" id="IPR015797">
    <property type="entry name" value="NUDIX_hydrolase-like_dom_sf"/>
</dbReference>
<dbReference type="GO" id="GO:0000701">
    <property type="term" value="F:purine-specific mismatch base pair DNA N-glycosylase activity"/>
    <property type="evidence" value="ECO:0007669"/>
    <property type="project" value="UniProtKB-EC"/>
</dbReference>
<dbReference type="GO" id="GO:0034039">
    <property type="term" value="F:8-oxo-7,8-dihydroguanine DNA N-glycosylase activity"/>
    <property type="evidence" value="ECO:0007669"/>
    <property type="project" value="TreeGrafter"/>
</dbReference>
<evidence type="ECO:0000256" key="7">
    <source>
        <dbReference type="ARBA" id="ARBA00022723"/>
    </source>
</evidence>
<dbReference type="GO" id="GO:0006284">
    <property type="term" value="P:base-excision repair"/>
    <property type="evidence" value="ECO:0007669"/>
    <property type="project" value="UniProtKB-UniRule"/>
</dbReference>
<dbReference type="GO" id="GO:0046872">
    <property type="term" value="F:metal ion binding"/>
    <property type="evidence" value="ECO:0007669"/>
    <property type="project" value="UniProtKB-UniRule"/>
</dbReference>
<dbReference type="GO" id="GO:0051539">
    <property type="term" value="F:4 iron, 4 sulfur cluster binding"/>
    <property type="evidence" value="ECO:0007669"/>
    <property type="project" value="UniProtKB-UniRule"/>
</dbReference>
<dbReference type="OrthoDB" id="9802365at2"/>
<dbReference type="Gene3D" id="3.90.79.10">
    <property type="entry name" value="Nucleoside Triphosphate Pyrophosphohydrolase"/>
    <property type="match status" value="1"/>
</dbReference>
<evidence type="ECO:0000259" key="15">
    <source>
        <dbReference type="SMART" id="SM00478"/>
    </source>
</evidence>
<keyword evidence="6" id="KW-0004">4Fe-4S</keyword>
<evidence type="ECO:0000256" key="11">
    <source>
        <dbReference type="ARBA" id="ARBA00023014"/>
    </source>
</evidence>
<evidence type="ECO:0000256" key="6">
    <source>
        <dbReference type="ARBA" id="ARBA00022485"/>
    </source>
</evidence>
<comment type="catalytic activity">
    <reaction evidence="1 14">
        <text>Hydrolyzes free adenine bases from 7,8-dihydro-8-oxoguanine:adenine mismatched double-stranded DNA, leaving an apurinic site.</text>
        <dbReference type="EC" id="3.2.2.31"/>
    </reaction>
</comment>
<dbReference type="NCBIfam" id="TIGR01084">
    <property type="entry name" value="mutY"/>
    <property type="match status" value="1"/>
</dbReference>
<dbReference type="AlphaFoldDB" id="A0A512HBK0"/>
<keyword evidence="11" id="KW-0411">Iron-sulfur</keyword>
<dbReference type="GO" id="GO:0032357">
    <property type="term" value="F:oxidized purine DNA binding"/>
    <property type="evidence" value="ECO:0007669"/>
    <property type="project" value="TreeGrafter"/>
</dbReference>
<evidence type="ECO:0000256" key="3">
    <source>
        <dbReference type="ARBA" id="ARBA00008343"/>
    </source>
</evidence>
<name>A0A512HBK0_9PROT</name>
<sequence>MPDVPAFAPSVLADLTGRLLAWYAREGRDLPWRVKGGARPDPYRVWLSEVMLQQTTVATVGPYYAAFLARWPTVGALAGASLDDVLTAWAGLGYYARARNLHACARAVVEHHQGRFPDTEAALHTLPGVGAYTAAAIAAIAFGRRAVVVDGNVERVMARLFALGDPLPGARKALKARADSLTPEAAQAGDYAQAVMDLGATLCTPRNPACGLCPWRDACQGRRLGLAESLPAKAPRPEKPTRRGIAFWAERADGAVLLRRRPERGLLGGMMEIPSTPWREEPWTLAEALADAPLSAEWKPVPGRVRHTFTHFHLELDVVAARVGLNAHARGVWVAPDDLGHHALPTAMTRIVHLALTRKERG</sequence>
<keyword evidence="17" id="KW-1185">Reference proteome</keyword>
<dbReference type="Pfam" id="PF00730">
    <property type="entry name" value="HhH-GPD"/>
    <property type="match status" value="1"/>
</dbReference>
<dbReference type="CDD" id="cd00056">
    <property type="entry name" value="ENDO3c"/>
    <property type="match status" value="1"/>
</dbReference>
<evidence type="ECO:0000256" key="12">
    <source>
        <dbReference type="ARBA" id="ARBA00023204"/>
    </source>
</evidence>
<dbReference type="Gene3D" id="1.10.340.30">
    <property type="entry name" value="Hypothetical protein, domain 2"/>
    <property type="match status" value="1"/>
</dbReference>
<evidence type="ECO:0000256" key="1">
    <source>
        <dbReference type="ARBA" id="ARBA00000843"/>
    </source>
</evidence>
<keyword evidence="13 14" id="KW-0326">Glycosidase</keyword>
<evidence type="ECO:0000256" key="4">
    <source>
        <dbReference type="ARBA" id="ARBA00012045"/>
    </source>
</evidence>
<comment type="caution">
    <text evidence="16">The sequence shown here is derived from an EMBL/GenBank/DDBJ whole genome shotgun (WGS) entry which is preliminary data.</text>
</comment>
<dbReference type="PANTHER" id="PTHR42944:SF1">
    <property type="entry name" value="ADENINE DNA GLYCOSYLASE"/>
    <property type="match status" value="1"/>
</dbReference>
<keyword evidence="9" id="KW-0378">Hydrolase</keyword>
<dbReference type="SUPFAM" id="SSF48150">
    <property type="entry name" value="DNA-glycosylase"/>
    <property type="match status" value="1"/>
</dbReference>
<dbReference type="FunFam" id="1.10.340.30:FF:000002">
    <property type="entry name" value="Adenine DNA glycosylase"/>
    <property type="match status" value="1"/>
</dbReference>
<protein>
    <recommendedName>
        <fullName evidence="5 14">Adenine DNA glycosylase</fullName>
        <ecNumber evidence="4 14">3.2.2.31</ecNumber>
    </recommendedName>
</protein>
<dbReference type="InterPro" id="IPR011257">
    <property type="entry name" value="DNA_glycosylase"/>
</dbReference>
<dbReference type="SMART" id="SM00478">
    <property type="entry name" value="ENDO3c"/>
    <property type="match status" value="1"/>
</dbReference>
<comment type="function">
    <text evidence="2">Adenine glycosylase active on G-A mispairs. MutY also corrects error-prone DNA synthesis past GO lesions which are due to the oxidatively damaged form of guanine: 7,8-dihydro-8-oxoguanine (8-oxo-dGTP).</text>
</comment>
<keyword evidence="10 14" id="KW-0408">Iron</keyword>
<evidence type="ECO:0000256" key="5">
    <source>
        <dbReference type="ARBA" id="ARBA00022023"/>
    </source>
</evidence>
<dbReference type="EC" id="3.2.2.31" evidence="4 14"/>
<dbReference type="Proteomes" id="UP000321567">
    <property type="component" value="Unassembled WGS sequence"/>
</dbReference>
<gene>
    <name evidence="16" type="ORF">ROR02_29600</name>
</gene>
<evidence type="ECO:0000256" key="13">
    <source>
        <dbReference type="ARBA" id="ARBA00023295"/>
    </source>
</evidence>
<evidence type="ECO:0000256" key="8">
    <source>
        <dbReference type="ARBA" id="ARBA00022763"/>
    </source>
</evidence>
<dbReference type="InterPro" id="IPR005760">
    <property type="entry name" value="A/G_AdeGlyc_MutY"/>
</dbReference>
<accession>A0A512HBK0</accession>
<dbReference type="SUPFAM" id="SSF55811">
    <property type="entry name" value="Nudix"/>
    <property type="match status" value="1"/>
</dbReference>
<dbReference type="Pfam" id="PF14815">
    <property type="entry name" value="NUDIX_4"/>
    <property type="match status" value="1"/>
</dbReference>
<evidence type="ECO:0000256" key="9">
    <source>
        <dbReference type="ARBA" id="ARBA00022801"/>
    </source>
</evidence>
<dbReference type="InterPro" id="IPR044298">
    <property type="entry name" value="MIG/MutY"/>
</dbReference>
<dbReference type="PROSITE" id="PS00764">
    <property type="entry name" value="ENDONUCLEASE_III_1"/>
    <property type="match status" value="1"/>
</dbReference>
<dbReference type="Gene3D" id="1.10.1670.10">
    <property type="entry name" value="Helix-hairpin-Helix base-excision DNA repair enzymes (C-terminal)"/>
    <property type="match status" value="1"/>
</dbReference>
<dbReference type="InterPro" id="IPR029119">
    <property type="entry name" value="MutY_C"/>
</dbReference>
<dbReference type="RefSeq" id="WP_147164856.1">
    <property type="nucleotide sequence ID" value="NZ_BJZO01000116.1"/>
</dbReference>
<evidence type="ECO:0000313" key="16">
    <source>
        <dbReference type="EMBL" id="GEO82829.1"/>
    </source>
</evidence>
<dbReference type="InterPro" id="IPR003651">
    <property type="entry name" value="Endonuclease3_FeS-loop_motif"/>
</dbReference>
<feature type="domain" description="HhH-GPD" evidence="15">
    <location>
        <begin position="51"/>
        <end position="201"/>
    </location>
</feature>
<dbReference type="PANTHER" id="PTHR42944">
    <property type="entry name" value="ADENINE DNA GLYCOSYLASE"/>
    <property type="match status" value="1"/>
</dbReference>
<proteinExistence type="inferred from homology"/>
<keyword evidence="12" id="KW-0234">DNA repair</keyword>
<dbReference type="Pfam" id="PF10576">
    <property type="entry name" value="EndIII_4Fe-2S"/>
    <property type="match status" value="1"/>
</dbReference>
<evidence type="ECO:0000256" key="2">
    <source>
        <dbReference type="ARBA" id="ARBA00002933"/>
    </source>
</evidence>
<evidence type="ECO:0000313" key="17">
    <source>
        <dbReference type="Proteomes" id="UP000321567"/>
    </source>
</evidence>
<reference evidence="16 17" key="1">
    <citation type="submission" date="2019-07" db="EMBL/GenBank/DDBJ databases">
        <title>Whole genome shotgun sequence of Rhodospirillum oryzae NBRC 107573.</title>
        <authorList>
            <person name="Hosoyama A."/>
            <person name="Uohara A."/>
            <person name="Ohji S."/>
            <person name="Ichikawa N."/>
        </authorList>
    </citation>
    <scope>NUCLEOTIDE SEQUENCE [LARGE SCALE GENOMIC DNA]</scope>
    <source>
        <strain evidence="16 17">NBRC 107573</strain>
    </source>
</reference>
<dbReference type="InterPro" id="IPR003265">
    <property type="entry name" value="HhH-GPD_domain"/>
</dbReference>
<dbReference type="GO" id="GO:0006298">
    <property type="term" value="P:mismatch repair"/>
    <property type="evidence" value="ECO:0007669"/>
    <property type="project" value="TreeGrafter"/>
</dbReference>
<dbReference type="GO" id="GO:0035485">
    <property type="term" value="F:adenine/guanine mispair binding"/>
    <property type="evidence" value="ECO:0007669"/>
    <property type="project" value="TreeGrafter"/>
</dbReference>
<dbReference type="PROSITE" id="PS01155">
    <property type="entry name" value="ENDONUCLEASE_III_2"/>
    <property type="match status" value="1"/>
</dbReference>
<comment type="cofactor">
    <cofactor evidence="14">
        <name>[4Fe-4S] cluster</name>
        <dbReference type="ChEBI" id="CHEBI:49883"/>
    </cofactor>
    <text evidence="14">Binds 1 [4Fe-4S] cluster.</text>
</comment>
<evidence type="ECO:0000256" key="10">
    <source>
        <dbReference type="ARBA" id="ARBA00023004"/>
    </source>
</evidence>
<dbReference type="InterPro" id="IPR004036">
    <property type="entry name" value="Endonuclease-III-like_CS2"/>
</dbReference>
<dbReference type="CDD" id="cd03431">
    <property type="entry name" value="NUDIX_DNA_Glycosylase_C-MutY"/>
    <property type="match status" value="1"/>
</dbReference>
<keyword evidence="7" id="KW-0479">Metal-binding</keyword>
<organism evidence="16 17">
    <name type="scientific">Pararhodospirillum oryzae</name>
    <dbReference type="NCBI Taxonomy" id="478448"/>
    <lineage>
        <taxon>Bacteria</taxon>
        <taxon>Pseudomonadati</taxon>
        <taxon>Pseudomonadota</taxon>
        <taxon>Alphaproteobacteria</taxon>
        <taxon>Rhodospirillales</taxon>
        <taxon>Rhodospirillaceae</taxon>
        <taxon>Pararhodospirillum</taxon>
    </lineage>
</organism>